<dbReference type="GO" id="GO:0016846">
    <property type="term" value="F:carbon-sulfur lyase activity"/>
    <property type="evidence" value="ECO:0007669"/>
    <property type="project" value="InterPro"/>
</dbReference>
<dbReference type="SUPFAM" id="SSF51316">
    <property type="entry name" value="Mss4-like"/>
    <property type="match status" value="1"/>
</dbReference>
<reference evidence="5 6" key="1">
    <citation type="submission" date="2016-11" db="EMBL/GenBank/DDBJ databases">
        <authorList>
            <person name="Jaros S."/>
            <person name="Januszkiewicz K."/>
            <person name="Wedrychowicz H."/>
        </authorList>
    </citation>
    <scope>NUCLEOTIDE SEQUENCE [LARGE SCALE GENOMIC DNA]</scope>
    <source>
        <strain evidence="5 6">GAS86</strain>
    </source>
</reference>
<organism evidence="5 6">
    <name type="scientific">Paraburkholderia phenazinium</name>
    <dbReference type="NCBI Taxonomy" id="60549"/>
    <lineage>
        <taxon>Bacteria</taxon>
        <taxon>Pseudomonadati</taxon>
        <taxon>Pseudomonadota</taxon>
        <taxon>Betaproteobacteria</taxon>
        <taxon>Burkholderiales</taxon>
        <taxon>Burkholderiaceae</taxon>
        <taxon>Paraburkholderia</taxon>
    </lineage>
</organism>
<sequence length="124" mass="13404">MKKTYHGSCHCGAVRFEADIELNTGQLNNGRRRCNCWICARQRVSETLVKPEDFRLLAGEAELGDYQFGTGGGHHLFCRTCGAATFGRGAVDATGSEYVSIAAACLDNANPALTPKRAVSACYR</sequence>
<accession>A0A1N6JAS9</accession>
<protein>
    <submittedName>
        <fullName evidence="5">Uncharacterized conserved protein</fullName>
    </submittedName>
</protein>
<dbReference type="InterPro" id="IPR052355">
    <property type="entry name" value="CENP-V-like"/>
</dbReference>
<evidence type="ECO:0000256" key="3">
    <source>
        <dbReference type="ARBA" id="ARBA00022833"/>
    </source>
</evidence>
<dbReference type="InterPro" id="IPR006913">
    <property type="entry name" value="CENP-V/GFA"/>
</dbReference>
<evidence type="ECO:0000256" key="2">
    <source>
        <dbReference type="ARBA" id="ARBA00022723"/>
    </source>
</evidence>
<dbReference type="RefSeq" id="WP_074266263.1">
    <property type="nucleotide sequence ID" value="NZ_FSRM01000002.1"/>
</dbReference>
<dbReference type="OrthoDB" id="327703at2"/>
<dbReference type="PROSITE" id="PS51891">
    <property type="entry name" value="CENP_V_GFA"/>
    <property type="match status" value="1"/>
</dbReference>
<gene>
    <name evidence="5" type="ORF">SAMN05444168_4129</name>
</gene>
<dbReference type="EMBL" id="FSRM01000002">
    <property type="protein sequence ID" value="SIO41438.1"/>
    <property type="molecule type" value="Genomic_DNA"/>
</dbReference>
<feature type="domain" description="CENP-V/GFA" evidence="4">
    <location>
        <begin position="5"/>
        <end position="124"/>
    </location>
</feature>
<comment type="similarity">
    <text evidence="1">Belongs to the Gfa family.</text>
</comment>
<evidence type="ECO:0000313" key="6">
    <source>
        <dbReference type="Proteomes" id="UP000184693"/>
    </source>
</evidence>
<keyword evidence="2" id="KW-0479">Metal-binding</keyword>
<evidence type="ECO:0000313" key="5">
    <source>
        <dbReference type="EMBL" id="SIO41438.1"/>
    </source>
</evidence>
<dbReference type="AlphaFoldDB" id="A0A1N6JAS9"/>
<dbReference type="Gene3D" id="2.170.150.70">
    <property type="match status" value="1"/>
</dbReference>
<evidence type="ECO:0000259" key="4">
    <source>
        <dbReference type="PROSITE" id="PS51891"/>
    </source>
</evidence>
<dbReference type="Pfam" id="PF04828">
    <property type="entry name" value="GFA"/>
    <property type="match status" value="1"/>
</dbReference>
<name>A0A1N6JAS9_9BURK</name>
<dbReference type="GO" id="GO:0046872">
    <property type="term" value="F:metal ion binding"/>
    <property type="evidence" value="ECO:0007669"/>
    <property type="project" value="UniProtKB-KW"/>
</dbReference>
<dbReference type="InterPro" id="IPR011057">
    <property type="entry name" value="Mss4-like_sf"/>
</dbReference>
<dbReference type="PANTHER" id="PTHR28620">
    <property type="entry name" value="CENTROMERE PROTEIN V"/>
    <property type="match status" value="1"/>
</dbReference>
<proteinExistence type="inferred from homology"/>
<dbReference type="PANTHER" id="PTHR28620:SF1">
    <property type="entry name" value="CENP-V_GFA DOMAIN-CONTAINING PROTEIN"/>
    <property type="match status" value="1"/>
</dbReference>
<keyword evidence="3" id="KW-0862">Zinc</keyword>
<evidence type="ECO:0000256" key="1">
    <source>
        <dbReference type="ARBA" id="ARBA00005495"/>
    </source>
</evidence>
<dbReference type="Proteomes" id="UP000184693">
    <property type="component" value="Unassembled WGS sequence"/>
</dbReference>